<accession>A0ABU4GXS1</accession>
<feature type="region of interest" description="Disordered" evidence="1">
    <location>
        <begin position="1"/>
        <end position="59"/>
    </location>
</feature>
<organism evidence="2 3">
    <name type="scientific">Microbacterium arthrosphaerae</name>
    <dbReference type="NCBI Taxonomy" id="792652"/>
    <lineage>
        <taxon>Bacteria</taxon>
        <taxon>Bacillati</taxon>
        <taxon>Actinomycetota</taxon>
        <taxon>Actinomycetes</taxon>
        <taxon>Micrococcales</taxon>
        <taxon>Microbacteriaceae</taxon>
        <taxon>Microbacterium</taxon>
    </lineage>
</organism>
<dbReference type="EMBL" id="JAWQEV010000001">
    <property type="protein sequence ID" value="MDW4571876.1"/>
    <property type="molecule type" value="Genomic_DNA"/>
</dbReference>
<comment type="caution">
    <text evidence="2">The sequence shown here is derived from an EMBL/GenBank/DDBJ whole genome shotgun (WGS) entry which is preliminary data.</text>
</comment>
<evidence type="ECO:0000313" key="2">
    <source>
        <dbReference type="EMBL" id="MDW4571876.1"/>
    </source>
</evidence>
<dbReference type="Proteomes" id="UP001283109">
    <property type="component" value="Unassembled WGS sequence"/>
</dbReference>
<sequence length="59" mass="6470">MTNLTPDDRRDDEDALLDDVLVGDDDRPLDPDADDDQVNSADADQRAATEGEIDVDELP</sequence>
<gene>
    <name evidence="2" type="ORF">R8Z58_03690</name>
</gene>
<dbReference type="RefSeq" id="WP_318352390.1">
    <property type="nucleotide sequence ID" value="NZ_JAWQEV010000001.1"/>
</dbReference>
<proteinExistence type="predicted"/>
<evidence type="ECO:0000313" key="3">
    <source>
        <dbReference type="Proteomes" id="UP001283109"/>
    </source>
</evidence>
<evidence type="ECO:0000256" key="1">
    <source>
        <dbReference type="SAM" id="MobiDB-lite"/>
    </source>
</evidence>
<keyword evidence="3" id="KW-1185">Reference proteome</keyword>
<reference evidence="2 3" key="1">
    <citation type="submission" date="2023-11" db="EMBL/GenBank/DDBJ databases">
        <title>Draft genome sequence of Microbacterium arthrosphaerae JCM 30492.</title>
        <authorList>
            <person name="Zhang G."/>
            <person name="Ding Y."/>
        </authorList>
    </citation>
    <scope>NUCLEOTIDE SEQUENCE [LARGE SCALE GENOMIC DNA]</scope>
    <source>
        <strain evidence="2 3">JCM 30492</strain>
    </source>
</reference>
<protein>
    <recommendedName>
        <fullName evidence="4">Sugar ABC transporter ATPase</fullName>
    </recommendedName>
</protein>
<evidence type="ECO:0008006" key="4">
    <source>
        <dbReference type="Google" id="ProtNLM"/>
    </source>
</evidence>
<name>A0ABU4GXS1_9MICO</name>
<feature type="compositionally biased region" description="Acidic residues" evidence="1">
    <location>
        <begin position="10"/>
        <end position="23"/>
    </location>
</feature>